<sequence>MDNPQDSLNVGFMTSGGLAPCLSSSIASLLSSYMALSTPFTARLYISGYKGILTGDSILLSNADIPALIESFHKMGGSPIGSSRVKLTNVEDCISRGYVPKGKVPLEVAAEQLKKDGVNVLHTIGGDDTNTQAGQLSFHLAKKGYELQVIGMPKSFVPFSSPGLPTMNTYDIHALYIPEISVDIASEGARLRAVMDKYDCVNIFLSEGAGVSDIVSEKEAMGESVSRDAFGHVRLESINPGAYFASKFKALVGAEKVLVQKSGYYARSSPALTYDRELIQKCADVAVQGAISGISGVAGQDDMSGEFRVIEFERIKGEKPFNVGQKWFEDMTAEIGAYGNEREVRASFVNSKGA</sequence>
<evidence type="ECO:0000259" key="6">
    <source>
        <dbReference type="Pfam" id="PF00365"/>
    </source>
</evidence>
<name>A0A9W7GEC9_9STRA</name>
<keyword evidence="8" id="KW-1185">Reference proteome</keyword>
<proteinExistence type="predicted"/>
<evidence type="ECO:0000256" key="2">
    <source>
        <dbReference type="ARBA" id="ARBA00022679"/>
    </source>
</evidence>
<keyword evidence="5" id="KW-0460">Magnesium</keyword>
<dbReference type="OrthoDB" id="537915at2759"/>
<dbReference type="InterPro" id="IPR035966">
    <property type="entry name" value="PKF_sf"/>
</dbReference>
<dbReference type="Pfam" id="PF00365">
    <property type="entry name" value="PFK"/>
    <property type="match status" value="1"/>
</dbReference>
<dbReference type="PRINTS" id="PR00476">
    <property type="entry name" value="PHFRCTKINASE"/>
</dbReference>
<accession>A0A9W7GEC9</accession>
<dbReference type="Gene3D" id="3.40.50.460">
    <property type="entry name" value="Phosphofructokinase domain"/>
    <property type="match status" value="1"/>
</dbReference>
<comment type="caution">
    <text evidence="7">The sequence shown here is derived from an EMBL/GenBank/DDBJ whole genome shotgun (WGS) entry which is preliminary data.</text>
</comment>
<protein>
    <recommendedName>
        <fullName evidence="6">Phosphofructokinase domain-containing protein</fullName>
    </recommendedName>
</protein>
<evidence type="ECO:0000256" key="1">
    <source>
        <dbReference type="ARBA" id="ARBA00001946"/>
    </source>
</evidence>
<dbReference type="InterPro" id="IPR022953">
    <property type="entry name" value="ATP_PFK"/>
</dbReference>
<keyword evidence="2" id="KW-0808">Transferase</keyword>
<dbReference type="AlphaFoldDB" id="A0A9W7GEC9"/>
<dbReference type="PANTHER" id="PTHR45770">
    <property type="entry name" value="ATP-DEPENDENT 6-PHOSPHOFRUCTOKINASE 1"/>
    <property type="match status" value="1"/>
</dbReference>
<dbReference type="SUPFAM" id="SSF53784">
    <property type="entry name" value="Phosphofructokinase"/>
    <property type="match status" value="1"/>
</dbReference>
<dbReference type="GO" id="GO:0046872">
    <property type="term" value="F:metal ion binding"/>
    <property type="evidence" value="ECO:0007669"/>
    <property type="project" value="UniProtKB-KW"/>
</dbReference>
<evidence type="ECO:0000313" key="8">
    <source>
        <dbReference type="Proteomes" id="UP001165065"/>
    </source>
</evidence>
<evidence type="ECO:0000313" key="7">
    <source>
        <dbReference type="EMBL" id="GMI43740.1"/>
    </source>
</evidence>
<dbReference type="Proteomes" id="UP001165065">
    <property type="component" value="Unassembled WGS sequence"/>
</dbReference>
<evidence type="ECO:0000256" key="5">
    <source>
        <dbReference type="ARBA" id="ARBA00022842"/>
    </source>
</evidence>
<keyword evidence="4" id="KW-0418">Kinase</keyword>
<dbReference type="GO" id="GO:0003872">
    <property type="term" value="F:6-phosphofructokinase activity"/>
    <property type="evidence" value="ECO:0007669"/>
    <property type="project" value="InterPro"/>
</dbReference>
<evidence type="ECO:0000256" key="3">
    <source>
        <dbReference type="ARBA" id="ARBA00022723"/>
    </source>
</evidence>
<dbReference type="GO" id="GO:0006002">
    <property type="term" value="P:fructose 6-phosphate metabolic process"/>
    <property type="evidence" value="ECO:0007669"/>
    <property type="project" value="InterPro"/>
</dbReference>
<dbReference type="EMBL" id="BRYA01000197">
    <property type="protein sequence ID" value="GMI43740.1"/>
    <property type="molecule type" value="Genomic_DNA"/>
</dbReference>
<dbReference type="InterPro" id="IPR000023">
    <property type="entry name" value="Phosphofructokinase_dom"/>
</dbReference>
<organism evidence="7 8">
    <name type="scientific">Triparma columacea</name>
    <dbReference type="NCBI Taxonomy" id="722753"/>
    <lineage>
        <taxon>Eukaryota</taxon>
        <taxon>Sar</taxon>
        <taxon>Stramenopiles</taxon>
        <taxon>Ochrophyta</taxon>
        <taxon>Bolidophyceae</taxon>
        <taxon>Parmales</taxon>
        <taxon>Triparmaceae</taxon>
        <taxon>Triparma</taxon>
    </lineage>
</organism>
<evidence type="ECO:0000256" key="4">
    <source>
        <dbReference type="ARBA" id="ARBA00022777"/>
    </source>
</evidence>
<dbReference type="Gene3D" id="3.40.50.450">
    <property type="match status" value="1"/>
</dbReference>
<gene>
    <name evidence="7" type="ORF">TrCOL_g11687</name>
</gene>
<dbReference type="InterPro" id="IPR050929">
    <property type="entry name" value="PFKA"/>
</dbReference>
<comment type="cofactor">
    <cofactor evidence="1">
        <name>Mg(2+)</name>
        <dbReference type="ChEBI" id="CHEBI:18420"/>
    </cofactor>
</comment>
<feature type="domain" description="Phosphofructokinase" evidence="6">
    <location>
        <begin position="9"/>
        <end position="155"/>
    </location>
</feature>
<reference evidence="8" key="1">
    <citation type="journal article" date="2023" name="Commun. Biol.">
        <title>Genome analysis of Parmales, the sister group of diatoms, reveals the evolutionary specialization of diatoms from phago-mixotrophs to photoautotrophs.</title>
        <authorList>
            <person name="Ban H."/>
            <person name="Sato S."/>
            <person name="Yoshikawa S."/>
            <person name="Yamada K."/>
            <person name="Nakamura Y."/>
            <person name="Ichinomiya M."/>
            <person name="Sato N."/>
            <person name="Blanc-Mathieu R."/>
            <person name="Endo H."/>
            <person name="Kuwata A."/>
            <person name="Ogata H."/>
        </authorList>
    </citation>
    <scope>NUCLEOTIDE SEQUENCE [LARGE SCALE GENOMIC DNA]</scope>
</reference>
<keyword evidence="3" id="KW-0479">Metal-binding</keyword>